<dbReference type="NCBIfam" id="NF033855">
    <property type="entry name" value="tRNA_MNMC2"/>
    <property type="match status" value="1"/>
</dbReference>
<dbReference type="Pfam" id="PF05430">
    <property type="entry name" value="Methyltransf_30"/>
    <property type="match status" value="1"/>
</dbReference>
<dbReference type="PANTHER" id="PTHR39963:SF1">
    <property type="entry name" value="MNMC-LIKE METHYLTRANSFERASE DOMAIN-CONTAINING PROTEIN"/>
    <property type="match status" value="1"/>
</dbReference>
<dbReference type="GO" id="GO:0016645">
    <property type="term" value="F:oxidoreductase activity, acting on the CH-NH group of donors"/>
    <property type="evidence" value="ECO:0007669"/>
    <property type="project" value="InterPro"/>
</dbReference>
<dbReference type="Gene3D" id="3.40.50.150">
    <property type="entry name" value="Vaccinia Virus protein VP39"/>
    <property type="match status" value="1"/>
</dbReference>
<dbReference type="HOGENOM" id="CLU_061971_1_0_0"/>
<dbReference type="GO" id="GO:0004808">
    <property type="term" value="F:tRNA (5-methylaminomethyl-2-thiouridylate)(34)-methyltransferase activity"/>
    <property type="evidence" value="ECO:0007669"/>
    <property type="project" value="InterPro"/>
</dbReference>
<dbReference type="KEGG" id="msv:Mesil_1833"/>
<name>D7BG07_ALLS1</name>
<proteinExistence type="predicted"/>
<evidence type="ECO:0000259" key="1">
    <source>
        <dbReference type="Pfam" id="PF05430"/>
    </source>
</evidence>
<reference evidence="2 3" key="1">
    <citation type="journal article" date="2010" name="Stand. Genomic Sci.">
        <title>Complete genome sequence of Meiothermus silvanus type strain (VI-R2).</title>
        <authorList>
            <person name="Sikorski J."/>
            <person name="Tindall B.J."/>
            <person name="Lowry S."/>
            <person name="Lucas S."/>
            <person name="Nolan M."/>
            <person name="Copeland A."/>
            <person name="Glavina Del Rio T."/>
            <person name="Tice H."/>
            <person name="Cheng J.F."/>
            <person name="Han C."/>
            <person name="Pitluck S."/>
            <person name="Liolios K."/>
            <person name="Ivanova N."/>
            <person name="Mavromatis K."/>
            <person name="Mikhailova N."/>
            <person name="Pati A."/>
            <person name="Goodwin L."/>
            <person name="Chen A."/>
            <person name="Palaniappan K."/>
            <person name="Land M."/>
            <person name="Hauser L."/>
            <person name="Chang Y.J."/>
            <person name="Jeffries C.D."/>
            <person name="Rohde M."/>
            <person name="Goker M."/>
            <person name="Woyke T."/>
            <person name="Bristow J."/>
            <person name="Eisen J.A."/>
            <person name="Markowitz V."/>
            <person name="Hugenholtz P."/>
            <person name="Kyrpides N.C."/>
            <person name="Klenk H.P."/>
            <person name="Lapidus A."/>
        </authorList>
    </citation>
    <scope>NUCLEOTIDE SEQUENCE [LARGE SCALE GENOMIC DNA]</scope>
    <source>
        <strain evidence="3">ATCC 700542 / DSM 9946 / VI-R2</strain>
    </source>
</reference>
<evidence type="ECO:0000313" key="3">
    <source>
        <dbReference type="Proteomes" id="UP000001916"/>
    </source>
</evidence>
<dbReference type="AlphaFoldDB" id="D7BG07"/>
<dbReference type="InterPro" id="IPR047785">
    <property type="entry name" value="tRNA_MNMC2"/>
</dbReference>
<protein>
    <recommendedName>
        <fullName evidence="1">MnmC-like methyltransferase domain-containing protein</fullName>
    </recommendedName>
</protein>
<sequence length="229" mass="25713">MDEFSPLQTEDGSLTLIHPRFNEAYSSRHGAWMQANALYLNLTQTHLHPSPRVLEIGFGLGVNFRATLASAVERRVWLEYLSYELFPVSRDVLEAIRVPLPGEAEAVWRGLLATWPDVPTVTPYLFQGDWGRLEIRFEDVTRGDFPNDWATAIYLDPFSPQVNPEPWSLQVLHKLYQAALPGAFLATYSVAGTVRRRLTQAGFAVQRVAGVGKRQWLRAVRSAPGVLPG</sequence>
<accession>D7BG07</accession>
<dbReference type="eggNOG" id="COG4121">
    <property type="taxonomic scope" value="Bacteria"/>
</dbReference>
<dbReference type="SUPFAM" id="SSF53335">
    <property type="entry name" value="S-adenosyl-L-methionine-dependent methyltransferases"/>
    <property type="match status" value="1"/>
</dbReference>
<dbReference type="PANTHER" id="PTHR39963">
    <property type="entry name" value="SLL0983 PROTEIN"/>
    <property type="match status" value="1"/>
</dbReference>
<dbReference type="InterPro" id="IPR008471">
    <property type="entry name" value="MnmC-like_methylTransf"/>
</dbReference>
<dbReference type="STRING" id="526227.Mesil_1833"/>
<dbReference type="OrthoDB" id="9786494at2"/>
<gene>
    <name evidence="2" type="ordered locus">Mesil_1833</name>
</gene>
<dbReference type="InterPro" id="IPR029063">
    <property type="entry name" value="SAM-dependent_MTases_sf"/>
</dbReference>
<dbReference type="RefSeq" id="WP_013158267.1">
    <property type="nucleotide sequence ID" value="NC_014212.1"/>
</dbReference>
<keyword evidence="3" id="KW-1185">Reference proteome</keyword>
<dbReference type="EMBL" id="CP002042">
    <property type="protein sequence ID" value="ADH63710.1"/>
    <property type="molecule type" value="Genomic_DNA"/>
</dbReference>
<dbReference type="Proteomes" id="UP000001916">
    <property type="component" value="Chromosome"/>
</dbReference>
<evidence type="ECO:0000313" key="2">
    <source>
        <dbReference type="EMBL" id="ADH63710.1"/>
    </source>
</evidence>
<feature type="domain" description="MnmC-like methyltransferase" evidence="1">
    <location>
        <begin position="104"/>
        <end position="220"/>
    </location>
</feature>
<organism evidence="2 3">
    <name type="scientific">Allomeiothermus silvanus (strain ATCC 700542 / DSM 9946 / NBRC 106475 / NCIMB 13440 / VI-R2)</name>
    <name type="common">Thermus silvanus</name>
    <dbReference type="NCBI Taxonomy" id="526227"/>
    <lineage>
        <taxon>Bacteria</taxon>
        <taxon>Thermotogati</taxon>
        <taxon>Deinococcota</taxon>
        <taxon>Deinococci</taxon>
        <taxon>Thermales</taxon>
        <taxon>Thermaceae</taxon>
        <taxon>Allomeiothermus</taxon>
    </lineage>
</organism>